<keyword evidence="2" id="KW-0812">Transmembrane</keyword>
<protein>
    <recommendedName>
        <fullName evidence="5">Microtubule-binding protein</fullName>
    </recommendedName>
</protein>
<name>A0A2A9MNC1_BESBE</name>
<evidence type="ECO:0000256" key="2">
    <source>
        <dbReference type="SAM" id="Phobius"/>
    </source>
</evidence>
<evidence type="ECO:0000313" key="4">
    <source>
        <dbReference type="Proteomes" id="UP000224006"/>
    </source>
</evidence>
<keyword evidence="2" id="KW-1133">Transmembrane helix</keyword>
<sequence>MAFRASRCLAATVVVALAAGLHLSFFVPSTFLSPRRRLLLFCLYVSLFLFVFVSAPSLETARLLSARAAEEPNAAAAAAEPDDDAYAEGSELFADLQSAPETHSEGSTEFRVRMQEVMTQAGDITDQFMVEIASLTAQIDTLRMEVNNAKGELNRLNELFDDKTEKTLRMIGERIEEFSSDLEQLEADLSEQLKPGTGIVFKRLEELRTQLLKSRAEAESHFHSEAYSLMRQVDTCSARVDELTRVYFDLRNRTDLETTDMDARMIKARHELEDLVQQRVAVLAASEQRITAEAVKRLVELLKNLRLEENMLQDIVRSIQRQFLEPSTVVGRHAHREKGATFIDLSSSFADSKIEKVCVVMTHHVQQLLPGKIVIPIFIHIVPPVSRLSQPNNTRGRKVFSGLGGARALLASLKLAPLGKADESDMPDDAQSGVDEPSDMVIPDEQIIAAGAAQWLQERQAFGARSDHYVVVRVHGLLMEYYTVPTLQYQQFSYARPKNISVARPEHFAERLEEVMHSKLRVLEAALDKDTFLLIGYLGEATGHVVQPRASLLQTANRVAAARSLEQDVTSSSVGVYSRVKQFKHQLRFIDDLANIYARLYKKNLATRAVLQGDEIEVVVVVGGKAAGVGKITAEMPPCREDDPFFRQAFTVLSMNLTAVTQQIFAFPSDMLLAKALSGLVSGIEGGVAGYTEESSTGRSSGVQSACGAIISTSGLAKRVWRQQVLRASLSVMRKSTPAEKGGGGKEETPRALTEVPVVKGSIRDAVEANLELGYLDLPAYIMEAIVRVMRDRLEFVSRGYTFYVIVNVSE</sequence>
<evidence type="ECO:0000256" key="1">
    <source>
        <dbReference type="SAM" id="Coils"/>
    </source>
</evidence>
<dbReference type="KEGG" id="bbes:BESB_003620"/>
<dbReference type="EMBL" id="NWUJ01000001">
    <property type="protein sequence ID" value="PFH38021.1"/>
    <property type="molecule type" value="Genomic_DNA"/>
</dbReference>
<organism evidence="3 4">
    <name type="scientific">Besnoitia besnoiti</name>
    <name type="common">Apicomplexan protozoan</name>
    <dbReference type="NCBI Taxonomy" id="94643"/>
    <lineage>
        <taxon>Eukaryota</taxon>
        <taxon>Sar</taxon>
        <taxon>Alveolata</taxon>
        <taxon>Apicomplexa</taxon>
        <taxon>Conoidasida</taxon>
        <taxon>Coccidia</taxon>
        <taxon>Eucoccidiorida</taxon>
        <taxon>Eimeriorina</taxon>
        <taxon>Sarcocystidae</taxon>
        <taxon>Besnoitia</taxon>
    </lineage>
</organism>
<dbReference type="Proteomes" id="UP000224006">
    <property type="component" value="Chromosome I"/>
</dbReference>
<dbReference type="Gene3D" id="1.10.287.1490">
    <property type="match status" value="1"/>
</dbReference>
<feature type="transmembrane region" description="Helical" evidence="2">
    <location>
        <begin position="36"/>
        <end position="58"/>
    </location>
</feature>
<keyword evidence="2" id="KW-0472">Membrane</keyword>
<keyword evidence="4" id="KW-1185">Reference proteome</keyword>
<accession>A0A2A9MNC1</accession>
<dbReference type="AlphaFoldDB" id="A0A2A9MNC1"/>
<proteinExistence type="predicted"/>
<dbReference type="VEuPathDB" id="ToxoDB:BESB_003620"/>
<reference evidence="3 4" key="1">
    <citation type="submission" date="2017-09" db="EMBL/GenBank/DDBJ databases">
        <title>Genome sequencing of Besnoitia besnoiti strain Bb-Ger1.</title>
        <authorList>
            <person name="Schares G."/>
            <person name="Venepally P."/>
            <person name="Lorenzi H.A."/>
        </authorList>
    </citation>
    <scope>NUCLEOTIDE SEQUENCE [LARGE SCALE GENOMIC DNA]</scope>
    <source>
        <strain evidence="3 4">Bb-Ger1</strain>
    </source>
</reference>
<dbReference type="GeneID" id="40305425"/>
<gene>
    <name evidence="3" type="ORF">BESB_003620</name>
</gene>
<feature type="coiled-coil region" evidence="1">
    <location>
        <begin position="132"/>
        <end position="188"/>
    </location>
</feature>
<keyword evidence="1" id="KW-0175">Coiled coil</keyword>
<dbReference type="RefSeq" id="XP_029222030.1">
    <property type="nucleotide sequence ID" value="XM_029359117.1"/>
</dbReference>
<comment type="caution">
    <text evidence="3">The sequence shown here is derived from an EMBL/GenBank/DDBJ whole genome shotgun (WGS) entry which is preliminary data.</text>
</comment>
<dbReference type="OrthoDB" id="329917at2759"/>
<evidence type="ECO:0008006" key="5">
    <source>
        <dbReference type="Google" id="ProtNLM"/>
    </source>
</evidence>
<evidence type="ECO:0000313" key="3">
    <source>
        <dbReference type="EMBL" id="PFH38021.1"/>
    </source>
</evidence>